<dbReference type="AlphaFoldDB" id="A0AAD5SQQ9"/>
<gene>
    <name evidence="2" type="ORF">HK100_006136</name>
</gene>
<proteinExistence type="predicted"/>
<feature type="non-terminal residue" evidence="2">
    <location>
        <position position="130"/>
    </location>
</feature>
<name>A0AAD5SQQ9_9FUNG</name>
<feature type="region of interest" description="Disordered" evidence="1">
    <location>
        <begin position="110"/>
        <end position="130"/>
    </location>
</feature>
<accession>A0AAD5SQQ9</accession>
<protein>
    <submittedName>
        <fullName evidence="2">Uncharacterized protein</fullName>
    </submittedName>
</protein>
<feature type="region of interest" description="Disordered" evidence="1">
    <location>
        <begin position="1"/>
        <end position="35"/>
    </location>
</feature>
<sequence>MEEEPYFDNLEENPSSSAKALGKHPVHDVSTSSNSALLQPTTVQTVDIPVAEALATETSSIVSPTPQPQHPSLFANLQALNESALGATVSHIKTEKSGVFQTALSCVALDDDNLDGTDPDDGDADPDDDG</sequence>
<evidence type="ECO:0000256" key="1">
    <source>
        <dbReference type="SAM" id="MobiDB-lite"/>
    </source>
</evidence>
<dbReference type="Proteomes" id="UP001211907">
    <property type="component" value="Unassembled WGS sequence"/>
</dbReference>
<evidence type="ECO:0000313" key="2">
    <source>
        <dbReference type="EMBL" id="KAJ3094444.1"/>
    </source>
</evidence>
<feature type="compositionally biased region" description="Acidic residues" evidence="1">
    <location>
        <begin position="1"/>
        <end position="11"/>
    </location>
</feature>
<dbReference type="EMBL" id="JADGJH010002854">
    <property type="protein sequence ID" value="KAJ3094444.1"/>
    <property type="molecule type" value="Genomic_DNA"/>
</dbReference>
<reference evidence="2" key="1">
    <citation type="submission" date="2020-05" db="EMBL/GenBank/DDBJ databases">
        <title>Phylogenomic resolution of chytrid fungi.</title>
        <authorList>
            <person name="Stajich J.E."/>
            <person name="Amses K."/>
            <person name="Simmons R."/>
            <person name="Seto K."/>
            <person name="Myers J."/>
            <person name="Bonds A."/>
            <person name="Quandt C.A."/>
            <person name="Barry K."/>
            <person name="Liu P."/>
            <person name="Grigoriev I."/>
            <person name="Longcore J.E."/>
            <person name="James T.Y."/>
        </authorList>
    </citation>
    <scope>NUCLEOTIDE SEQUENCE</scope>
    <source>
        <strain evidence="2">JEL0513</strain>
    </source>
</reference>
<keyword evidence="3" id="KW-1185">Reference proteome</keyword>
<organism evidence="2 3">
    <name type="scientific">Physocladia obscura</name>
    <dbReference type="NCBI Taxonomy" id="109957"/>
    <lineage>
        <taxon>Eukaryota</taxon>
        <taxon>Fungi</taxon>
        <taxon>Fungi incertae sedis</taxon>
        <taxon>Chytridiomycota</taxon>
        <taxon>Chytridiomycota incertae sedis</taxon>
        <taxon>Chytridiomycetes</taxon>
        <taxon>Chytridiales</taxon>
        <taxon>Chytriomycetaceae</taxon>
        <taxon>Physocladia</taxon>
    </lineage>
</organism>
<evidence type="ECO:0000313" key="3">
    <source>
        <dbReference type="Proteomes" id="UP001211907"/>
    </source>
</evidence>
<comment type="caution">
    <text evidence="2">The sequence shown here is derived from an EMBL/GenBank/DDBJ whole genome shotgun (WGS) entry which is preliminary data.</text>
</comment>